<keyword evidence="1" id="KW-1133">Transmembrane helix</keyword>
<keyword evidence="1" id="KW-0812">Transmembrane</keyword>
<proteinExistence type="evidence at transcript level"/>
<name>B4DV55_HUMAN</name>
<dbReference type="PeptideAtlas" id="B4DV55"/>
<evidence type="ECO:0000313" key="2">
    <source>
        <dbReference type="EMBL" id="BAG62567.1"/>
    </source>
</evidence>
<feature type="transmembrane region" description="Helical" evidence="1">
    <location>
        <begin position="76"/>
        <end position="101"/>
    </location>
</feature>
<dbReference type="EMBL" id="AK300938">
    <property type="protein sequence ID" value="BAG62567.1"/>
    <property type="molecule type" value="mRNA"/>
</dbReference>
<keyword evidence="1" id="KW-0472">Membrane</keyword>
<protein>
    <submittedName>
        <fullName evidence="2">cDNA FLJ57800</fullName>
    </submittedName>
</protein>
<reference evidence="2" key="1">
    <citation type="submission" date="2007-10" db="EMBL/GenBank/DDBJ databases">
        <title>NEDO human cDNA sequencing project focused on splicing variants.</title>
        <authorList>
            <person name="Wakamatsu A."/>
            <person name="Yamamoto J."/>
            <person name="Kimura K."/>
            <person name="Ishii S."/>
            <person name="Watanabe K."/>
            <person name="Sugiyama A."/>
            <person name="Murakawa K."/>
            <person name="Kaida T."/>
            <person name="Tsuchiya K."/>
            <person name="Fukuzumi Y."/>
            <person name="Kumagai A."/>
            <person name="Oishi Y."/>
            <person name="Yamamoto S."/>
            <person name="Ono Y."/>
            <person name="Komori Y."/>
            <person name="Yamazaki M."/>
            <person name="Kisu Y."/>
            <person name="Nishikawa T."/>
            <person name="Sugano S."/>
            <person name="Nomura N."/>
            <person name="Isogai T."/>
        </authorList>
    </citation>
    <scope>NUCLEOTIDE SEQUENCE</scope>
    <source>
        <tissue evidence="2">Small intestine</tissue>
    </source>
</reference>
<sequence>MKGEAGHMLHNEKSKQEGHIWGSMRRTAFILGSGLLSFVAFWNSVTWHLQRFWGASGYFWQAQWERLLTTFEGKEWILFFIGAIQVPCLFFWSFNGLLLVVDTTGKPNFISRYRIQVGKNEPVSVVATSGQSTESKSQSHTLRILTTGPGETWPV</sequence>
<organism evidence="2">
    <name type="scientific">Homo sapiens</name>
    <name type="common">Human</name>
    <dbReference type="NCBI Taxonomy" id="9606"/>
    <lineage>
        <taxon>Eukaryota</taxon>
        <taxon>Metazoa</taxon>
        <taxon>Chordata</taxon>
        <taxon>Craniata</taxon>
        <taxon>Vertebrata</taxon>
        <taxon>Euteleostomi</taxon>
        <taxon>Mammalia</taxon>
        <taxon>Eutheria</taxon>
        <taxon>Euarchontoglires</taxon>
        <taxon>Primates</taxon>
        <taxon>Haplorrhini</taxon>
        <taxon>Catarrhini</taxon>
        <taxon>Hominidae</taxon>
        <taxon>Homo</taxon>
    </lineage>
</organism>
<accession>B4DV55</accession>
<dbReference type="AlphaFoldDB" id="B4DV55"/>
<feature type="transmembrane region" description="Helical" evidence="1">
    <location>
        <begin position="28"/>
        <end position="49"/>
    </location>
</feature>
<evidence type="ECO:0000256" key="1">
    <source>
        <dbReference type="SAM" id="Phobius"/>
    </source>
</evidence>